<dbReference type="GO" id="GO:0140359">
    <property type="term" value="F:ABC-type transporter activity"/>
    <property type="evidence" value="ECO:0007669"/>
    <property type="project" value="InterPro"/>
</dbReference>
<feature type="transmembrane region" description="Helical" evidence="1">
    <location>
        <begin position="182"/>
        <end position="199"/>
    </location>
</feature>
<evidence type="ECO:0008006" key="4">
    <source>
        <dbReference type="Google" id="ProtNLM"/>
    </source>
</evidence>
<keyword evidence="3" id="KW-1185">Reference proteome</keyword>
<dbReference type="STRING" id="1041930.Mtc_0736"/>
<keyword evidence="1" id="KW-0472">Membrane</keyword>
<dbReference type="Proteomes" id="UP000005233">
    <property type="component" value="Chromosome"/>
</dbReference>
<evidence type="ECO:0000256" key="1">
    <source>
        <dbReference type="SAM" id="Phobius"/>
    </source>
</evidence>
<dbReference type="RefSeq" id="WP_014405339.1">
    <property type="nucleotide sequence ID" value="NC_017034.1"/>
</dbReference>
<dbReference type="KEGG" id="mez:Mtc_0736"/>
<name>H8I8M4_METCZ</name>
<keyword evidence="1" id="KW-0812">Transmembrane</keyword>
<evidence type="ECO:0000313" key="3">
    <source>
        <dbReference type="Proteomes" id="UP000005233"/>
    </source>
</evidence>
<feature type="transmembrane region" description="Helical" evidence="1">
    <location>
        <begin position="111"/>
        <end position="130"/>
    </location>
</feature>
<organism evidence="2 3">
    <name type="scientific">Methanocella conradii (strain DSM 24694 / JCM 17849 / CGMCC 1.5162 / HZ254)</name>
    <dbReference type="NCBI Taxonomy" id="1041930"/>
    <lineage>
        <taxon>Archaea</taxon>
        <taxon>Methanobacteriati</taxon>
        <taxon>Methanobacteriota</taxon>
        <taxon>Stenosarchaea group</taxon>
        <taxon>Methanomicrobia</taxon>
        <taxon>Methanocellales</taxon>
        <taxon>Methanocellaceae</taxon>
        <taxon>Methanocella</taxon>
    </lineage>
</organism>
<accession>H8I8M4</accession>
<dbReference type="PANTHER" id="PTHR43471">
    <property type="entry name" value="ABC TRANSPORTER PERMEASE"/>
    <property type="match status" value="1"/>
</dbReference>
<gene>
    <name evidence="2" type="ordered locus">Mtc_0736</name>
</gene>
<feature type="transmembrane region" description="Helical" evidence="1">
    <location>
        <begin position="21"/>
        <end position="48"/>
    </location>
</feature>
<proteinExistence type="predicted"/>
<keyword evidence="1" id="KW-1133">Transmembrane helix</keyword>
<dbReference type="EMBL" id="CP003243">
    <property type="protein sequence ID" value="AFC99500.1"/>
    <property type="molecule type" value="Genomic_DNA"/>
</dbReference>
<feature type="transmembrane region" description="Helical" evidence="1">
    <location>
        <begin position="150"/>
        <end position="175"/>
    </location>
</feature>
<sequence>MSLFGEPESISRVARLEFYRAFYNPLIVVVVFYLLFIAFVNGVGSRYFFQYFEGEAFDVVTRVGLDNVFYIISIVCTIAAMFLGVTSIVGDRSDNIFKVVLTKPLYIRDVIIGKFLGICAFILTLAFTTLATCSIMEMLFYGLPGSMGEFMLRFGSLVLLLFFECSLVSGIAMLVGLVFKNLLDSVAVTVALFFIDWYGEALTGRMGLLYTFISPWRLYFNAFEGDGHFLLTDTTVAYASWLNAALPYIGLMLLETLVVLAISCLVSIRMEE</sequence>
<feature type="transmembrane region" description="Helical" evidence="1">
    <location>
        <begin position="68"/>
        <end position="90"/>
    </location>
</feature>
<dbReference type="Pfam" id="PF12679">
    <property type="entry name" value="ABC2_membrane_2"/>
    <property type="match status" value="1"/>
</dbReference>
<dbReference type="eggNOG" id="arCOG02436">
    <property type="taxonomic scope" value="Archaea"/>
</dbReference>
<evidence type="ECO:0000313" key="2">
    <source>
        <dbReference type="EMBL" id="AFC99500.1"/>
    </source>
</evidence>
<dbReference type="OrthoDB" id="86287at2157"/>
<feature type="transmembrane region" description="Helical" evidence="1">
    <location>
        <begin position="245"/>
        <end position="268"/>
    </location>
</feature>
<dbReference type="HOGENOM" id="CLU_1040540_0_0_2"/>
<protein>
    <recommendedName>
        <fullName evidence="4">ABC-type transport system involved in multi-copper enzyme maturation, permease component</fullName>
    </recommendedName>
</protein>
<dbReference type="GeneID" id="11970631"/>
<dbReference type="AlphaFoldDB" id="H8I8M4"/>
<dbReference type="GO" id="GO:0005886">
    <property type="term" value="C:plasma membrane"/>
    <property type="evidence" value="ECO:0007669"/>
    <property type="project" value="UniProtKB-SubCell"/>
</dbReference>
<reference evidence="2 3" key="1">
    <citation type="journal article" date="2012" name="J. Bacteriol.">
        <title>Complete genome sequence of a thermophilic methanogen, Methanocella conradii HZ254, isolated from Chinese rice field soil.</title>
        <authorList>
            <person name="Lu Z."/>
            <person name="Lu Y."/>
        </authorList>
    </citation>
    <scope>NUCLEOTIDE SEQUENCE [LARGE SCALE GENOMIC DNA]</scope>
    <source>
        <strain evidence="3">DSM 24694 / JCM 17849 / CGMCC 1.5162 / HZ254</strain>
    </source>
</reference>